<name>A0ABP7N2K4_9ACTN</name>
<evidence type="ECO:0000313" key="3">
    <source>
        <dbReference type="Proteomes" id="UP001501000"/>
    </source>
</evidence>
<dbReference type="InterPro" id="IPR036628">
    <property type="entry name" value="Clp_N_dom_sf"/>
</dbReference>
<protein>
    <recommendedName>
        <fullName evidence="4">Peptidase</fullName>
    </recommendedName>
</protein>
<feature type="region of interest" description="Disordered" evidence="1">
    <location>
        <begin position="256"/>
        <end position="292"/>
    </location>
</feature>
<feature type="compositionally biased region" description="Basic and acidic residues" evidence="1">
    <location>
        <begin position="261"/>
        <end position="271"/>
    </location>
</feature>
<reference evidence="3" key="1">
    <citation type="journal article" date="2019" name="Int. J. Syst. Evol. Microbiol.">
        <title>The Global Catalogue of Microorganisms (GCM) 10K type strain sequencing project: providing services to taxonomists for standard genome sequencing and annotation.</title>
        <authorList>
            <consortium name="The Broad Institute Genomics Platform"/>
            <consortium name="The Broad Institute Genome Sequencing Center for Infectious Disease"/>
            <person name="Wu L."/>
            <person name="Ma J."/>
        </authorList>
    </citation>
    <scope>NUCLEOTIDE SEQUENCE [LARGE SCALE GENOMIC DNA]</scope>
    <source>
        <strain evidence="3">JCM 16956</strain>
    </source>
</reference>
<sequence length="292" mass="29807">MHSPVPHPAPRESRPPYPHAHPQAHPGRPAAPDSAPAARPEDGVGAAREAGPVEGVGPVEGAGPGAAPVPRAGTGSAVRLPRQPATARVDLAAGLPPALATVVTGARRRALRDGDRQIDTAHLLHALLESDPEAGAAFESGHQRARVLGYLVQRSIGYGLRWQRSVEESAARRALPAVRGAAGTGGRGSAWSPAAATVLEEAFRRAAARGEEHARGLDVLAVVATAPGSRAAEVLRGAGIDPVALAARAEERIASPVAGRAGDRIEGRSGGRIEALPAAADVPSREEASQQV</sequence>
<feature type="compositionally biased region" description="Low complexity" evidence="1">
    <location>
        <begin position="48"/>
        <end position="57"/>
    </location>
</feature>
<dbReference type="Proteomes" id="UP001501000">
    <property type="component" value="Unassembled WGS sequence"/>
</dbReference>
<dbReference type="RefSeq" id="WP_425578631.1">
    <property type="nucleotide sequence ID" value="NZ_BAABAJ010000021.1"/>
</dbReference>
<gene>
    <name evidence="2" type="ORF">GCM10022244_49670</name>
</gene>
<comment type="caution">
    <text evidence="2">The sequence shown here is derived from an EMBL/GenBank/DDBJ whole genome shotgun (WGS) entry which is preliminary data.</text>
</comment>
<feature type="compositionally biased region" description="Basic and acidic residues" evidence="1">
    <location>
        <begin position="283"/>
        <end position="292"/>
    </location>
</feature>
<evidence type="ECO:0000313" key="2">
    <source>
        <dbReference type="EMBL" id="GAA3935279.1"/>
    </source>
</evidence>
<dbReference type="Gene3D" id="1.10.1780.10">
    <property type="entry name" value="Clp, N-terminal domain"/>
    <property type="match status" value="1"/>
</dbReference>
<feature type="region of interest" description="Disordered" evidence="1">
    <location>
        <begin position="1"/>
        <end position="78"/>
    </location>
</feature>
<organism evidence="2 3">
    <name type="scientific">Streptomyces gulbargensis</name>
    <dbReference type="NCBI Taxonomy" id="364901"/>
    <lineage>
        <taxon>Bacteria</taxon>
        <taxon>Bacillati</taxon>
        <taxon>Actinomycetota</taxon>
        <taxon>Actinomycetes</taxon>
        <taxon>Kitasatosporales</taxon>
        <taxon>Streptomycetaceae</taxon>
        <taxon>Streptomyces</taxon>
    </lineage>
</organism>
<feature type="compositionally biased region" description="Low complexity" evidence="1">
    <location>
        <begin position="20"/>
        <end position="38"/>
    </location>
</feature>
<accession>A0ABP7N2K4</accession>
<evidence type="ECO:0000256" key="1">
    <source>
        <dbReference type="SAM" id="MobiDB-lite"/>
    </source>
</evidence>
<dbReference type="EMBL" id="BAABAJ010000021">
    <property type="protein sequence ID" value="GAA3935279.1"/>
    <property type="molecule type" value="Genomic_DNA"/>
</dbReference>
<keyword evidence="3" id="KW-1185">Reference proteome</keyword>
<proteinExistence type="predicted"/>
<evidence type="ECO:0008006" key="4">
    <source>
        <dbReference type="Google" id="ProtNLM"/>
    </source>
</evidence>